<keyword evidence="3 5" id="KW-0732">Signal</keyword>
<feature type="signal peptide" evidence="5">
    <location>
        <begin position="1"/>
        <end position="20"/>
    </location>
</feature>
<organism evidence="6 7">
    <name type="scientific">Enterocloster hominis</name>
    <name type="common">ex Hitch et al. 2024</name>
    <dbReference type="NCBI Taxonomy" id="1917870"/>
    <lineage>
        <taxon>Bacteria</taxon>
        <taxon>Bacillati</taxon>
        <taxon>Bacillota</taxon>
        <taxon>Clostridia</taxon>
        <taxon>Lachnospirales</taxon>
        <taxon>Lachnospiraceae</taxon>
        <taxon>Enterocloster</taxon>
    </lineage>
</organism>
<dbReference type="Gene3D" id="3.40.190.10">
    <property type="entry name" value="Periplasmic binding protein-like II"/>
    <property type="match status" value="2"/>
</dbReference>
<evidence type="ECO:0000256" key="1">
    <source>
        <dbReference type="ARBA" id="ARBA00004418"/>
    </source>
</evidence>
<dbReference type="Proteomes" id="UP001454086">
    <property type="component" value="Unassembled WGS sequence"/>
</dbReference>
<keyword evidence="7" id="KW-1185">Reference proteome</keyword>
<evidence type="ECO:0000256" key="5">
    <source>
        <dbReference type="SAM" id="SignalP"/>
    </source>
</evidence>
<sequence length="392" mass="41503">MKRRTWKTALSMVLTAAILAGCGGVNNGGTPGTGAGEAKTEEQKTEGQKSKAQGGGTAAGNDGAADTGLSGQKLVVGTMAKAMGLPLKYALDKGYFADKGLEVEIVTFATGAPINEAMNAGELDVAVSGMASVYNLATGNYTYIGDTMISEEGQSLYIRPDSALASSGEKDGIVGSKETVKGISILGPLSTSAQYNAIKYVESFGLTSEDFTMVSMEYAQAYQAFITGEGDGIATIPPYSFQLEAAGYVDAADVATLMGQPLTDGIYVSNKVLEEKRGDLQVLMEVYYQACQELLDDPGMRAEAGMKWYGEEGVTYSDEDMENEIKAQTYTTVDKLKSQDYIFGATMANMGAFFTTQELIEASNLPNIEKSFDTSFVENIIGTTVTTAKIDL</sequence>
<evidence type="ECO:0000256" key="2">
    <source>
        <dbReference type="ARBA" id="ARBA00010742"/>
    </source>
</evidence>
<accession>A0ABV1D509</accession>
<dbReference type="PANTHER" id="PTHR30024:SF47">
    <property type="entry name" value="TAURINE-BINDING PERIPLASMIC PROTEIN"/>
    <property type="match status" value="1"/>
</dbReference>
<protein>
    <submittedName>
        <fullName evidence="6">ABC transporter substrate-binding protein</fullName>
    </submittedName>
</protein>
<feature type="compositionally biased region" description="Basic and acidic residues" evidence="4">
    <location>
        <begin position="38"/>
        <end position="49"/>
    </location>
</feature>
<dbReference type="SUPFAM" id="SSF53850">
    <property type="entry name" value="Periplasmic binding protein-like II"/>
    <property type="match status" value="1"/>
</dbReference>
<comment type="subcellular location">
    <subcellularLocation>
        <location evidence="1">Periplasm</location>
    </subcellularLocation>
</comment>
<gene>
    <name evidence="6" type="ORF">WMQ36_10900</name>
</gene>
<feature type="region of interest" description="Disordered" evidence="4">
    <location>
        <begin position="30"/>
        <end position="64"/>
    </location>
</feature>
<dbReference type="PANTHER" id="PTHR30024">
    <property type="entry name" value="ALIPHATIC SULFONATES-BINDING PROTEIN-RELATED"/>
    <property type="match status" value="1"/>
</dbReference>
<dbReference type="RefSeq" id="WP_349118185.1">
    <property type="nucleotide sequence ID" value="NZ_JBBMFM010000033.1"/>
</dbReference>
<evidence type="ECO:0000256" key="3">
    <source>
        <dbReference type="ARBA" id="ARBA00022729"/>
    </source>
</evidence>
<dbReference type="Pfam" id="PF13379">
    <property type="entry name" value="NMT1_2"/>
    <property type="match status" value="1"/>
</dbReference>
<dbReference type="EMBL" id="JBBMFM010000033">
    <property type="protein sequence ID" value="MEQ2425483.1"/>
    <property type="molecule type" value="Genomic_DNA"/>
</dbReference>
<evidence type="ECO:0000313" key="7">
    <source>
        <dbReference type="Proteomes" id="UP001454086"/>
    </source>
</evidence>
<dbReference type="PROSITE" id="PS51257">
    <property type="entry name" value="PROKAR_LIPOPROTEIN"/>
    <property type="match status" value="1"/>
</dbReference>
<feature type="chain" id="PRO_5045257611" evidence="5">
    <location>
        <begin position="21"/>
        <end position="392"/>
    </location>
</feature>
<reference evidence="6 7" key="1">
    <citation type="submission" date="2024-03" db="EMBL/GenBank/DDBJ databases">
        <title>Human intestinal bacterial collection.</title>
        <authorList>
            <person name="Pauvert C."/>
            <person name="Hitch T.C.A."/>
            <person name="Clavel T."/>
        </authorList>
    </citation>
    <scope>NUCLEOTIDE SEQUENCE [LARGE SCALE GENOMIC DNA]</scope>
    <source>
        <strain evidence="6 7">CLA-SR-H021</strain>
    </source>
</reference>
<comment type="caution">
    <text evidence="6">The sequence shown here is derived from an EMBL/GenBank/DDBJ whole genome shotgun (WGS) entry which is preliminary data.</text>
</comment>
<evidence type="ECO:0000256" key="4">
    <source>
        <dbReference type="SAM" id="MobiDB-lite"/>
    </source>
</evidence>
<evidence type="ECO:0000313" key="6">
    <source>
        <dbReference type="EMBL" id="MEQ2425483.1"/>
    </source>
</evidence>
<proteinExistence type="inferred from homology"/>
<name>A0ABV1D509_9FIRM</name>
<comment type="similarity">
    <text evidence="2">Belongs to the bacterial solute-binding protein SsuA/TauA family.</text>
</comment>